<dbReference type="EMBL" id="BARU01037270">
    <property type="protein sequence ID" value="GAH86402.1"/>
    <property type="molecule type" value="Genomic_DNA"/>
</dbReference>
<feature type="non-terminal residue" evidence="4">
    <location>
        <position position="1"/>
    </location>
</feature>
<evidence type="ECO:0000313" key="4">
    <source>
        <dbReference type="EMBL" id="GAH86402.1"/>
    </source>
</evidence>
<accession>X1IXF2</accession>
<organism evidence="4">
    <name type="scientific">marine sediment metagenome</name>
    <dbReference type="NCBI Taxonomy" id="412755"/>
    <lineage>
        <taxon>unclassified sequences</taxon>
        <taxon>metagenomes</taxon>
        <taxon>ecological metagenomes</taxon>
    </lineage>
</organism>
<keyword evidence="2" id="KW-0677">Repeat</keyword>
<dbReference type="PROSITE" id="PS50082">
    <property type="entry name" value="WD_REPEATS_2"/>
    <property type="match status" value="1"/>
</dbReference>
<keyword evidence="1" id="KW-0853">WD repeat</keyword>
<comment type="caution">
    <text evidence="4">The sequence shown here is derived from an EMBL/GenBank/DDBJ whole genome shotgun (WGS) entry which is preliminary data.</text>
</comment>
<comment type="similarity">
    <text evidence="3">Belongs to the THOC3 family.</text>
</comment>
<dbReference type="InterPro" id="IPR040132">
    <property type="entry name" value="Tex1/THOC3"/>
</dbReference>
<dbReference type="GO" id="GO:0006406">
    <property type="term" value="P:mRNA export from nucleus"/>
    <property type="evidence" value="ECO:0007669"/>
    <property type="project" value="InterPro"/>
</dbReference>
<evidence type="ECO:0000256" key="3">
    <source>
        <dbReference type="ARBA" id="ARBA00046343"/>
    </source>
</evidence>
<name>X1IXF2_9ZZZZ</name>
<proteinExistence type="inferred from homology"/>
<dbReference type="GO" id="GO:0000445">
    <property type="term" value="C:THO complex part of transcription export complex"/>
    <property type="evidence" value="ECO:0007669"/>
    <property type="project" value="TreeGrafter"/>
</dbReference>
<dbReference type="Pfam" id="PF00400">
    <property type="entry name" value="WD40"/>
    <property type="match status" value="2"/>
</dbReference>
<dbReference type="InterPro" id="IPR011659">
    <property type="entry name" value="WD40"/>
</dbReference>
<dbReference type="InterPro" id="IPR001680">
    <property type="entry name" value="WD40_rpt"/>
</dbReference>
<dbReference type="AlphaFoldDB" id="X1IXF2"/>
<dbReference type="SMART" id="SM00320">
    <property type="entry name" value="WD40"/>
    <property type="match status" value="3"/>
</dbReference>
<sequence length="213" mass="23415">AGIIKTWDANTGEEIQPLGDDHDCTSALISLSHENDYLLVDCRKDNKIRILDLTRGELLDEIDTSSGKITTAVWSPDGNFIALGYADGAIEVLQVFDLSGETLTLPSQGYEIKDLSWSPNSLRIASAESGGAVRIWDLSSQGELSIFQVPGSAENVDWSPDGNQIVISSSLGNTPIIRRVWQSTEAQIRSAYQCCVERKLTPEERTKFELLLE</sequence>
<dbReference type="SUPFAM" id="SSF50960">
    <property type="entry name" value="TolB, C-terminal domain"/>
    <property type="match status" value="1"/>
</dbReference>
<gene>
    <name evidence="4" type="ORF">S03H2_58108</name>
</gene>
<dbReference type="PANTHER" id="PTHR22839:SF0">
    <property type="entry name" value="THO COMPLEX SUBUNIT 3"/>
    <property type="match status" value="1"/>
</dbReference>
<evidence type="ECO:0000256" key="2">
    <source>
        <dbReference type="ARBA" id="ARBA00022737"/>
    </source>
</evidence>
<evidence type="ECO:0000256" key="1">
    <source>
        <dbReference type="ARBA" id="ARBA00022574"/>
    </source>
</evidence>
<dbReference type="Gene3D" id="2.130.10.10">
    <property type="entry name" value="YVTN repeat-like/Quinoprotein amine dehydrogenase"/>
    <property type="match status" value="1"/>
</dbReference>
<dbReference type="PROSITE" id="PS50294">
    <property type="entry name" value="WD_REPEATS_REGION"/>
    <property type="match status" value="1"/>
</dbReference>
<dbReference type="InterPro" id="IPR015943">
    <property type="entry name" value="WD40/YVTN_repeat-like_dom_sf"/>
</dbReference>
<protein>
    <submittedName>
        <fullName evidence="4">Uncharacterized protein</fullName>
    </submittedName>
</protein>
<dbReference type="PANTHER" id="PTHR22839">
    <property type="entry name" value="THO COMPLEX SUBUNIT 3 THO3"/>
    <property type="match status" value="1"/>
</dbReference>
<reference evidence="4" key="1">
    <citation type="journal article" date="2014" name="Front. Microbiol.">
        <title>High frequency of phylogenetically diverse reductive dehalogenase-homologous genes in deep subseafloor sedimentary metagenomes.</title>
        <authorList>
            <person name="Kawai M."/>
            <person name="Futagami T."/>
            <person name="Toyoda A."/>
            <person name="Takaki Y."/>
            <person name="Nishi S."/>
            <person name="Hori S."/>
            <person name="Arai W."/>
            <person name="Tsubouchi T."/>
            <person name="Morono Y."/>
            <person name="Uchiyama I."/>
            <person name="Ito T."/>
            <person name="Fujiyama A."/>
            <person name="Inagaki F."/>
            <person name="Takami H."/>
        </authorList>
    </citation>
    <scope>NUCLEOTIDE SEQUENCE</scope>
    <source>
        <strain evidence="4">Expedition CK06-06</strain>
    </source>
</reference>
<dbReference type="Pfam" id="PF07676">
    <property type="entry name" value="PD40"/>
    <property type="match status" value="1"/>
</dbReference>